<dbReference type="GO" id="GO:0005759">
    <property type="term" value="C:mitochondrial matrix"/>
    <property type="evidence" value="ECO:0007669"/>
    <property type="project" value="UniProtKB-SubCell"/>
</dbReference>
<evidence type="ECO:0000313" key="11">
    <source>
        <dbReference type="RefSeq" id="XP_015511409.2"/>
    </source>
</evidence>
<name>A0A6J0B8V6_NEOLC</name>
<dbReference type="AlphaFoldDB" id="A0A6J0B8V6"/>
<dbReference type="InterPro" id="IPR024088">
    <property type="entry name" value="Tyr-tRNA-ligase_bac-type"/>
</dbReference>
<dbReference type="EC" id="6.1.1.1" evidence="1 9"/>
<dbReference type="Gene3D" id="3.10.290.10">
    <property type="entry name" value="RNA-binding S4 domain"/>
    <property type="match status" value="1"/>
</dbReference>
<organism evidence="10 11">
    <name type="scientific">Neodiprion lecontei</name>
    <name type="common">Redheaded pine sawfly</name>
    <dbReference type="NCBI Taxonomy" id="441921"/>
    <lineage>
        <taxon>Eukaryota</taxon>
        <taxon>Metazoa</taxon>
        <taxon>Ecdysozoa</taxon>
        <taxon>Arthropoda</taxon>
        <taxon>Hexapoda</taxon>
        <taxon>Insecta</taxon>
        <taxon>Pterygota</taxon>
        <taxon>Neoptera</taxon>
        <taxon>Endopterygota</taxon>
        <taxon>Hymenoptera</taxon>
        <taxon>Tenthredinoidea</taxon>
        <taxon>Diprionidae</taxon>
        <taxon>Diprioninae</taxon>
        <taxon>Neodiprion</taxon>
    </lineage>
</organism>
<dbReference type="InterPro" id="IPR002307">
    <property type="entry name" value="Tyr-tRNA-ligase"/>
</dbReference>
<protein>
    <recommendedName>
        <fullName evidence="1 9">Tyrosine--tRNA ligase</fullName>
        <ecNumber evidence="1 9">6.1.1.1</ecNumber>
    </recommendedName>
    <alternativeName>
        <fullName evidence="7 9">Tyrosyl-tRNA synthetase</fullName>
    </alternativeName>
</protein>
<dbReference type="RefSeq" id="XP_046587538.1">
    <property type="nucleotide sequence ID" value="XM_046731582.1"/>
</dbReference>
<dbReference type="GeneID" id="107218149"/>
<evidence type="ECO:0000256" key="5">
    <source>
        <dbReference type="ARBA" id="ARBA00022917"/>
    </source>
</evidence>
<sequence length="465" mass="52867">MSIRRHLWRLCTACRHDLKNIRTYKTYKSRNVLRLYDRGMFQDIFPDTSAGEVIDLLNASSQTVYAGFDPTADSLHVGNLLVLMNLLHWQRSGHQVIALVGGATGQIGDPSHRKSARTEMEQVLINENIKGISRNIRTIFKNHEELFWEEKKTVKPVMIVNNIEWYKDINALDFLRSVGRYFRLGTMLSKTSVQTRLNSETGMSFAEFSYQVLQGYDWFHLLEKYNCRFQIGGSDQMGNIDAGFDLIGRATDKRVFGLTLPLITTESGEKFGKSAGNAIWLSENKSSSFQLYQFFIRTKDSDVHQLLKFFTFIPLGRISEIMVAHKKNPEQRTAQKILAEHVTRLVHGEAGLKTAQQTTSILYDKSIESLSSLSADEMVSAFQGATLIEILPEPGLTVLQLSLKANCFPDETNAIRIITAGGFYINHQRIQNIEEIITPGVHIMPNNLTMIRVGKKTYYIVKWIS</sequence>
<dbReference type="RefSeq" id="XP_015511409.2">
    <property type="nucleotide sequence ID" value="XM_015655923.2"/>
</dbReference>
<evidence type="ECO:0000256" key="3">
    <source>
        <dbReference type="ARBA" id="ARBA00022741"/>
    </source>
</evidence>
<dbReference type="PROSITE" id="PS00178">
    <property type="entry name" value="AA_TRNA_LIGASE_I"/>
    <property type="match status" value="1"/>
</dbReference>
<dbReference type="GO" id="GO:0005829">
    <property type="term" value="C:cytosol"/>
    <property type="evidence" value="ECO:0007669"/>
    <property type="project" value="TreeGrafter"/>
</dbReference>
<keyword evidence="6 9" id="KW-0030">Aminoacyl-tRNA synthetase</keyword>
<gene>
    <name evidence="11 12" type="primary">LOC107218149</name>
</gene>
<dbReference type="InterPro" id="IPR002305">
    <property type="entry name" value="aa-tRNA-synth_Ic"/>
</dbReference>
<evidence type="ECO:0000256" key="7">
    <source>
        <dbReference type="ARBA" id="ARBA00033323"/>
    </source>
</evidence>
<dbReference type="GO" id="GO:0005524">
    <property type="term" value="F:ATP binding"/>
    <property type="evidence" value="ECO:0007669"/>
    <property type="project" value="UniProtKB-KW"/>
</dbReference>
<evidence type="ECO:0000256" key="9">
    <source>
        <dbReference type="RuleBase" id="RU361234"/>
    </source>
</evidence>
<dbReference type="GO" id="GO:0003723">
    <property type="term" value="F:RNA binding"/>
    <property type="evidence" value="ECO:0007669"/>
    <property type="project" value="InterPro"/>
</dbReference>
<dbReference type="Gene3D" id="3.40.50.620">
    <property type="entry name" value="HUPs"/>
    <property type="match status" value="1"/>
</dbReference>
<reference evidence="11 12" key="1">
    <citation type="submission" date="2025-05" db="UniProtKB">
        <authorList>
            <consortium name="RefSeq"/>
        </authorList>
    </citation>
    <scope>IDENTIFICATION</scope>
    <source>
        <tissue evidence="11 12">Thorax and Abdomen</tissue>
    </source>
</reference>
<comment type="similarity">
    <text evidence="9">Belongs to the class-I aminoacyl-tRNA synthetase family.</text>
</comment>
<dbReference type="HAMAP" id="MF_02006">
    <property type="entry name" value="Tyr_tRNA_synth_type1"/>
    <property type="match status" value="1"/>
</dbReference>
<evidence type="ECO:0000256" key="2">
    <source>
        <dbReference type="ARBA" id="ARBA00022598"/>
    </source>
</evidence>
<dbReference type="Pfam" id="PF00579">
    <property type="entry name" value="tRNA-synt_1b"/>
    <property type="match status" value="1"/>
</dbReference>
<keyword evidence="2 9" id="KW-0436">Ligase</keyword>
<dbReference type="CDD" id="cd00805">
    <property type="entry name" value="TyrRS_core"/>
    <property type="match status" value="1"/>
</dbReference>
<dbReference type="OrthoDB" id="337870at2759"/>
<keyword evidence="10" id="KW-1185">Reference proteome</keyword>
<dbReference type="InterPro" id="IPR024107">
    <property type="entry name" value="Tyr-tRNA-ligase_bac_1"/>
</dbReference>
<dbReference type="Proteomes" id="UP000829291">
    <property type="component" value="Chromosome 2"/>
</dbReference>
<dbReference type="InParanoid" id="A0A6J0B8V6"/>
<keyword evidence="5 9" id="KW-0648">Protein biosynthesis</keyword>
<dbReference type="GO" id="GO:0004831">
    <property type="term" value="F:tyrosine-tRNA ligase activity"/>
    <property type="evidence" value="ECO:0007669"/>
    <property type="project" value="UniProtKB-EC"/>
</dbReference>
<dbReference type="KEGG" id="nlo:107218149"/>
<dbReference type="PANTHER" id="PTHR11766">
    <property type="entry name" value="TYROSYL-TRNA SYNTHETASE"/>
    <property type="match status" value="1"/>
</dbReference>
<evidence type="ECO:0000256" key="6">
    <source>
        <dbReference type="ARBA" id="ARBA00023146"/>
    </source>
</evidence>
<dbReference type="SUPFAM" id="SSF55174">
    <property type="entry name" value="Alpha-L RNA-binding motif"/>
    <property type="match status" value="1"/>
</dbReference>
<evidence type="ECO:0000256" key="1">
    <source>
        <dbReference type="ARBA" id="ARBA00013160"/>
    </source>
</evidence>
<dbReference type="NCBIfam" id="TIGR00234">
    <property type="entry name" value="tyrS"/>
    <property type="match status" value="1"/>
</dbReference>
<dbReference type="InterPro" id="IPR014729">
    <property type="entry name" value="Rossmann-like_a/b/a_fold"/>
</dbReference>
<dbReference type="PANTHER" id="PTHR11766:SF0">
    <property type="entry name" value="TYROSINE--TRNA LIGASE, MITOCHONDRIAL"/>
    <property type="match status" value="1"/>
</dbReference>
<dbReference type="GO" id="GO:0006437">
    <property type="term" value="P:tyrosyl-tRNA aminoacylation"/>
    <property type="evidence" value="ECO:0007669"/>
    <property type="project" value="InterPro"/>
</dbReference>
<evidence type="ECO:0000256" key="8">
    <source>
        <dbReference type="ARBA" id="ARBA00048248"/>
    </source>
</evidence>
<accession>A0A6J0B8V6</accession>
<dbReference type="InterPro" id="IPR001412">
    <property type="entry name" value="aa-tRNA-synth_I_CS"/>
</dbReference>
<dbReference type="SUPFAM" id="SSF52374">
    <property type="entry name" value="Nucleotidylyl transferase"/>
    <property type="match status" value="1"/>
</dbReference>
<keyword evidence="4 9" id="KW-0067">ATP-binding</keyword>
<dbReference type="FunCoup" id="A0A6J0B8V6">
    <property type="interactions" value="1771"/>
</dbReference>
<dbReference type="InterPro" id="IPR036986">
    <property type="entry name" value="S4_RNA-bd_sf"/>
</dbReference>
<evidence type="ECO:0000256" key="4">
    <source>
        <dbReference type="ARBA" id="ARBA00022840"/>
    </source>
</evidence>
<dbReference type="PRINTS" id="PR01040">
    <property type="entry name" value="TRNASYNTHTYR"/>
</dbReference>
<evidence type="ECO:0000313" key="10">
    <source>
        <dbReference type="Proteomes" id="UP000829291"/>
    </source>
</evidence>
<comment type="catalytic activity">
    <reaction evidence="8 9">
        <text>tRNA(Tyr) + L-tyrosine + ATP = L-tyrosyl-tRNA(Tyr) + AMP + diphosphate + H(+)</text>
        <dbReference type="Rhea" id="RHEA:10220"/>
        <dbReference type="Rhea" id="RHEA-COMP:9706"/>
        <dbReference type="Rhea" id="RHEA-COMP:9707"/>
        <dbReference type="ChEBI" id="CHEBI:15378"/>
        <dbReference type="ChEBI" id="CHEBI:30616"/>
        <dbReference type="ChEBI" id="CHEBI:33019"/>
        <dbReference type="ChEBI" id="CHEBI:58315"/>
        <dbReference type="ChEBI" id="CHEBI:78442"/>
        <dbReference type="ChEBI" id="CHEBI:78536"/>
        <dbReference type="ChEBI" id="CHEBI:456215"/>
        <dbReference type="EC" id="6.1.1.1"/>
    </reaction>
</comment>
<evidence type="ECO:0000313" key="12">
    <source>
        <dbReference type="RefSeq" id="XP_046587538.1"/>
    </source>
</evidence>
<proteinExistence type="inferred from homology"/>
<keyword evidence="3 9" id="KW-0547">Nucleotide-binding</keyword>
<dbReference type="Gene3D" id="1.10.240.10">
    <property type="entry name" value="Tyrosyl-Transfer RNA Synthetase"/>
    <property type="match status" value="1"/>
</dbReference>